<keyword evidence="2" id="KW-1133">Transmembrane helix</keyword>
<accession>A0AAN6Y509</accession>
<dbReference type="PANTHER" id="PTHR44873">
    <property type="entry name" value="DNAJ HOMOLOG SUBFAMILY C MEMBER 30, MITOCHONDRIAL"/>
    <property type="match status" value="1"/>
</dbReference>
<gene>
    <name evidence="4" type="ORF">QBC37DRAFT_426932</name>
</gene>
<dbReference type="CDD" id="cd06257">
    <property type="entry name" value="DnaJ"/>
    <property type="match status" value="1"/>
</dbReference>
<dbReference type="PRINTS" id="PR00625">
    <property type="entry name" value="JDOMAIN"/>
</dbReference>
<dbReference type="Gene3D" id="1.10.287.110">
    <property type="entry name" value="DnaJ domain"/>
    <property type="match status" value="1"/>
</dbReference>
<protein>
    <submittedName>
        <fullName evidence="4">DnaJ subfamily A member 3, mitochondrial</fullName>
    </submittedName>
</protein>
<name>A0AAN6Y509_9PEZI</name>
<feature type="transmembrane region" description="Helical" evidence="2">
    <location>
        <begin position="275"/>
        <end position="297"/>
    </location>
</feature>
<dbReference type="Pfam" id="PF00226">
    <property type="entry name" value="DnaJ"/>
    <property type="match status" value="1"/>
</dbReference>
<dbReference type="AlphaFoldDB" id="A0AAN6Y509"/>
<evidence type="ECO:0000256" key="2">
    <source>
        <dbReference type="SAM" id="Phobius"/>
    </source>
</evidence>
<feature type="compositionally biased region" description="Polar residues" evidence="1">
    <location>
        <begin position="183"/>
        <end position="193"/>
    </location>
</feature>
<keyword evidence="2" id="KW-0812">Transmembrane</keyword>
<sequence length="316" mass="35106">MPLRYTPIGAVLNRRLDCLASPYRPPLSASSLVKAFHSSRKLQDDADSSDNHYETLDVQPGATPAEIKKSFYRLSKLHHPDVNPSDPHASRRFHRISEAYHILGHAEKRARYDRDFYRRHPHHHRKFTPHSYHSSGGPAGGRPASGLSSYRGRTFQGPPPSFYRSGGWGAQSSKRRAAHEDSTGTTGSAYNPQSNTGNASSGTAGGEAGGTGGMGPGQRPHPQYWKGTDDVPHFDKEGHERTHRRVDERRAARHAQQREQRRRKGTSGEVEEGDFGRLVIVSCVIAVAVMGPAMWIFSRDLFRDWAGGGNRKRKGE</sequence>
<keyword evidence="2" id="KW-0472">Membrane</keyword>
<dbReference type="Proteomes" id="UP001301769">
    <property type="component" value="Unassembled WGS sequence"/>
</dbReference>
<organism evidence="4 5">
    <name type="scientific">Rhypophila decipiens</name>
    <dbReference type="NCBI Taxonomy" id="261697"/>
    <lineage>
        <taxon>Eukaryota</taxon>
        <taxon>Fungi</taxon>
        <taxon>Dikarya</taxon>
        <taxon>Ascomycota</taxon>
        <taxon>Pezizomycotina</taxon>
        <taxon>Sordariomycetes</taxon>
        <taxon>Sordariomycetidae</taxon>
        <taxon>Sordariales</taxon>
        <taxon>Naviculisporaceae</taxon>
        <taxon>Rhypophila</taxon>
    </lineage>
</organism>
<dbReference type="SUPFAM" id="SSF46565">
    <property type="entry name" value="Chaperone J-domain"/>
    <property type="match status" value="1"/>
</dbReference>
<evidence type="ECO:0000259" key="3">
    <source>
        <dbReference type="PROSITE" id="PS50076"/>
    </source>
</evidence>
<reference evidence="4" key="2">
    <citation type="submission" date="2023-05" db="EMBL/GenBank/DDBJ databases">
        <authorList>
            <consortium name="Lawrence Berkeley National Laboratory"/>
            <person name="Steindorff A."/>
            <person name="Hensen N."/>
            <person name="Bonometti L."/>
            <person name="Westerberg I."/>
            <person name="Brannstrom I.O."/>
            <person name="Guillou S."/>
            <person name="Cros-Aarteil S."/>
            <person name="Calhoun S."/>
            <person name="Haridas S."/>
            <person name="Kuo A."/>
            <person name="Mondo S."/>
            <person name="Pangilinan J."/>
            <person name="Riley R."/>
            <person name="Labutti K."/>
            <person name="Andreopoulos B."/>
            <person name="Lipzen A."/>
            <person name="Chen C."/>
            <person name="Yanf M."/>
            <person name="Daum C."/>
            <person name="Ng V."/>
            <person name="Clum A."/>
            <person name="Ohm R."/>
            <person name="Martin F."/>
            <person name="Silar P."/>
            <person name="Natvig D."/>
            <person name="Lalanne C."/>
            <person name="Gautier V."/>
            <person name="Ament-Velasquez S.L."/>
            <person name="Kruys A."/>
            <person name="Hutchinson M.I."/>
            <person name="Powell A.J."/>
            <person name="Barry K."/>
            <person name="Miller A.N."/>
            <person name="Grigoriev I.V."/>
            <person name="Debuchy R."/>
            <person name="Gladieux P."/>
            <person name="Thoren M.H."/>
            <person name="Johannesson H."/>
        </authorList>
    </citation>
    <scope>NUCLEOTIDE SEQUENCE</scope>
    <source>
        <strain evidence="4">PSN293</strain>
    </source>
</reference>
<evidence type="ECO:0000256" key="1">
    <source>
        <dbReference type="SAM" id="MobiDB-lite"/>
    </source>
</evidence>
<dbReference type="PROSITE" id="PS50076">
    <property type="entry name" value="DNAJ_2"/>
    <property type="match status" value="1"/>
</dbReference>
<feature type="region of interest" description="Disordered" evidence="1">
    <location>
        <begin position="124"/>
        <end position="270"/>
    </location>
</feature>
<feature type="compositionally biased region" description="Basic and acidic residues" evidence="1">
    <location>
        <begin position="227"/>
        <end position="250"/>
    </location>
</feature>
<dbReference type="InterPro" id="IPR001623">
    <property type="entry name" value="DnaJ_domain"/>
</dbReference>
<proteinExistence type="predicted"/>
<dbReference type="InterPro" id="IPR036869">
    <property type="entry name" value="J_dom_sf"/>
</dbReference>
<evidence type="ECO:0000313" key="5">
    <source>
        <dbReference type="Proteomes" id="UP001301769"/>
    </source>
</evidence>
<evidence type="ECO:0000313" key="4">
    <source>
        <dbReference type="EMBL" id="KAK4211430.1"/>
    </source>
</evidence>
<feature type="compositionally biased region" description="Basic residues" evidence="1">
    <location>
        <begin position="251"/>
        <end position="265"/>
    </location>
</feature>
<dbReference type="InterPro" id="IPR053025">
    <property type="entry name" value="Mito_ATP_Synthase-Asso"/>
</dbReference>
<dbReference type="SMART" id="SM00271">
    <property type="entry name" value="DnaJ"/>
    <property type="match status" value="1"/>
</dbReference>
<keyword evidence="5" id="KW-1185">Reference proteome</keyword>
<dbReference type="EMBL" id="MU858149">
    <property type="protein sequence ID" value="KAK4211430.1"/>
    <property type="molecule type" value="Genomic_DNA"/>
</dbReference>
<reference evidence="4" key="1">
    <citation type="journal article" date="2023" name="Mol. Phylogenet. Evol.">
        <title>Genome-scale phylogeny and comparative genomics of the fungal order Sordariales.</title>
        <authorList>
            <person name="Hensen N."/>
            <person name="Bonometti L."/>
            <person name="Westerberg I."/>
            <person name="Brannstrom I.O."/>
            <person name="Guillou S."/>
            <person name="Cros-Aarteil S."/>
            <person name="Calhoun S."/>
            <person name="Haridas S."/>
            <person name="Kuo A."/>
            <person name="Mondo S."/>
            <person name="Pangilinan J."/>
            <person name="Riley R."/>
            <person name="LaButti K."/>
            <person name="Andreopoulos B."/>
            <person name="Lipzen A."/>
            <person name="Chen C."/>
            <person name="Yan M."/>
            <person name="Daum C."/>
            <person name="Ng V."/>
            <person name="Clum A."/>
            <person name="Steindorff A."/>
            <person name="Ohm R.A."/>
            <person name="Martin F."/>
            <person name="Silar P."/>
            <person name="Natvig D.O."/>
            <person name="Lalanne C."/>
            <person name="Gautier V."/>
            <person name="Ament-Velasquez S.L."/>
            <person name="Kruys A."/>
            <person name="Hutchinson M.I."/>
            <person name="Powell A.J."/>
            <person name="Barry K."/>
            <person name="Miller A.N."/>
            <person name="Grigoriev I.V."/>
            <person name="Debuchy R."/>
            <person name="Gladieux P."/>
            <person name="Hiltunen Thoren M."/>
            <person name="Johannesson H."/>
        </authorList>
    </citation>
    <scope>NUCLEOTIDE SEQUENCE</scope>
    <source>
        <strain evidence="4">PSN293</strain>
    </source>
</reference>
<feature type="domain" description="J" evidence="3">
    <location>
        <begin position="51"/>
        <end position="116"/>
    </location>
</feature>
<comment type="caution">
    <text evidence="4">The sequence shown here is derived from an EMBL/GenBank/DDBJ whole genome shotgun (WGS) entry which is preliminary data.</text>
</comment>
<feature type="compositionally biased region" description="Gly residues" evidence="1">
    <location>
        <begin position="203"/>
        <end position="216"/>
    </location>
</feature>
<dbReference type="PANTHER" id="PTHR44873:SF1">
    <property type="entry name" value="DNAJ HOMOLOG SUBFAMILY C MEMBER 30, MITOCHONDRIAL"/>
    <property type="match status" value="1"/>
</dbReference>